<dbReference type="OrthoDB" id="2501761at2759"/>
<accession>A0A0L6VHV4</accession>
<feature type="region of interest" description="Disordered" evidence="1">
    <location>
        <begin position="63"/>
        <end position="82"/>
    </location>
</feature>
<dbReference type="PANTHER" id="PTHR33339:SF1">
    <property type="entry name" value="LYSM DOMAIN-CONTAINING PROTEIN"/>
    <property type="match status" value="1"/>
</dbReference>
<dbReference type="Pfam" id="PF25278">
    <property type="entry name" value="DUF7872"/>
    <property type="match status" value="1"/>
</dbReference>
<evidence type="ECO:0000313" key="4">
    <source>
        <dbReference type="EMBL" id="KNZ60304.1"/>
    </source>
</evidence>
<feature type="signal peptide" evidence="2">
    <location>
        <begin position="1"/>
        <end position="34"/>
    </location>
</feature>
<organism evidence="4 5">
    <name type="scientific">Puccinia sorghi</name>
    <dbReference type="NCBI Taxonomy" id="27349"/>
    <lineage>
        <taxon>Eukaryota</taxon>
        <taxon>Fungi</taxon>
        <taxon>Dikarya</taxon>
        <taxon>Basidiomycota</taxon>
        <taxon>Pucciniomycotina</taxon>
        <taxon>Pucciniomycetes</taxon>
        <taxon>Pucciniales</taxon>
        <taxon>Pucciniaceae</taxon>
        <taxon>Puccinia</taxon>
    </lineage>
</organism>
<feature type="domain" description="DUF7872" evidence="3">
    <location>
        <begin position="274"/>
        <end position="523"/>
    </location>
</feature>
<name>A0A0L6VHV4_9BASI</name>
<dbReference type="EMBL" id="LAVV01006365">
    <property type="protein sequence ID" value="KNZ60304.1"/>
    <property type="molecule type" value="Genomic_DNA"/>
</dbReference>
<evidence type="ECO:0000259" key="3">
    <source>
        <dbReference type="Pfam" id="PF25278"/>
    </source>
</evidence>
<feature type="chain" id="PRO_5005568563" description="DUF7872 domain-containing protein" evidence="2">
    <location>
        <begin position="35"/>
        <end position="563"/>
    </location>
</feature>
<comment type="caution">
    <text evidence="4">The sequence shown here is derived from an EMBL/GenBank/DDBJ whole genome shotgun (WGS) entry which is preliminary data.</text>
</comment>
<dbReference type="Proteomes" id="UP000037035">
    <property type="component" value="Unassembled WGS sequence"/>
</dbReference>
<keyword evidence="5" id="KW-1185">Reference proteome</keyword>
<gene>
    <name evidence="4" type="ORF">VP01_1575g2</name>
</gene>
<proteinExistence type="predicted"/>
<dbReference type="InterPro" id="IPR057194">
    <property type="entry name" value="DUF7872"/>
</dbReference>
<dbReference type="AlphaFoldDB" id="A0A0L6VHV4"/>
<evidence type="ECO:0000256" key="1">
    <source>
        <dbReference type="SAM" id="MobiDB-lite"/>
    </source>
</evidence>
<keyword evidence="2" id="KW-0732">Signal</keyword>
<dbReference type="VEuPathDB" id="FungiDB:VP01_1575g2"/>
<reference evidence="4 5" key="1">
    <citation type="submission" date="2015-08" db="EMBL/GenBank/DDBJ databases">
        <title>Next Generation Sequencing and Analysis of the Genome of Puccinia sorghi L Schw, the Causal Agent of Maize Common Rust.</title>
        <authorList>
            <person name="Rochi L."/>
            <person name="Burguener G."/>
            <person name="Darino M."/>
            <person name="Turjanski A."/>
            <person name="Kreff E."/>
            <person name="Dieguez M.J."/>
            <person name="Sacco F."/>
        </authorList>
    </citation>
    <scope>NUCLEOTIDE SEQUENCE [LARGE SCALE GENOMIC DNA]</scope>
    <source>
        <strain evidence="4 5">RO10H11247</strain>
    </source>
</reference>
<evidence type="ECO:0000313" key="5">
    <source>
        <dbReference type="Proteomes" id="UP000037035"/>
    </source>
</evidence>
<protein>
    <recommendedName>
        <fullName evidence="3">DUF7872 domain-containing protein</fullName>
    </recommendedName>
</protein>
<dbReference type="PANTHER" id="PTHR33339">
    <property type="entry name" value="LYSM DOMAIN-CONTAINING PROTEIN"/>
    <property type="match status" value="1"/>
</dbReference>
<sequence>MVPWFTNHLSKTISSFYFVLLVLLIVNLPQPIHSAPTQFGSSRWRLNLLKSHLQGFYNLSSAATPPSNQSLAPPPKSIGSPRKDTDAILLDKCMSRPLSPNLWMEMGMNEFLRNYRNGEKLNLLVPVIFHALQIYQEANQVNLTNFDCGIEKLCYADQIVQTNQLCRPVRGKEWYILVAAQEWNTFMNAAYQSIGWAMTMMEGERTFRVAPSLVNLPDTWSIIKAILTFASALAKVVPTEGLLTYPKWLYQLIQGEFGLYAGTSNLMDDIIMKNPVNQHDKWTTLSYALSLSQERAQMAIANVSQSIIEAGISTENGMYGILKDGSFLMETSKVHKKKGGQLGNFAADKESEMKVAVQLHLLAAIWEQQLIRVYPPVPTAKHKNYFITRGSDPCTGAGPNGAWGSDKVLSYCGPDNMLVRKSISKDEVSLVIIPTILDAWGRMMNIVQAKGKRTIAKVHNAKLVTEKYNFSVKSLTEAAWNCQRQSGQFEFDVWNSTDSTKFNDQCSFNLPVCDLTRPGQSRKSLSLSQVPRTSGNTETAVLAPLQLAESSADCPSRSLGCST</sequence>
<evidence type="ECO:0000256" key="2">
    <source>
        <dbReference type="SAM" id="SignalP"/>
    </source>
</evidence>